<evidence type="ECO:0000313" key="1">
    <source>
        <dbReference type="EMBL" id="SUP79488.1"/>
    </source>
</evidence>
<dbReference type="RefSeq" id="WP_115311146.1">
    <property type="nucleotide sequence ID" value="NZ_UHIO01000003.1"/>
</dbReference>
<dbReference type="EMBL" id="UHIO01000003">
    <property type="protein sequence ID" value="SUP79488.1"/>
    <property type="molecule type" value="Genomic_DNA"/>
</dbReference>
<keyword evidence="2" id="KW-1185">Reference proteome</keyword>
<proteinExistence type="predicted"/>
<dbReference type="AlphaFoldDB" id="A0A380Q137"/>
<dbReference type="Proteomes" id="UP000255367">
    <property type="component" value="Unassembled WGS sequence"/>
</dbReference>
<gene>
    <name evidence="1" type="ORF">NCTC12020_02022</name>
</gene>
<sequence length="122" mass="14213">MNKKTSIQDSTFIKAVEVMTDAVHRNIKTVFFTVNTMDALNEICANFGFYDYNITPFTMEYNGKTLACYATKAEYNLRKQVLKDRIYVKKVRVFIMENINLVENITCENVNELDDFDVVIEL</sequence>
<protein>
    <submittedName>
        <fullName evidence="1">Uncharacterized protein</fullName>
    </submittedName>
</protein>
<accession>A0A380Q137</accession>
<name>A0A380Q137_9FIRM</name>
<reference evidence="1 2" key="1">
    <citation type="submission" date="2018-06" db="EMBL/GenBank/DDBJ databases">
        <authorList>
            <consortium name="Pathogen Informatics"/>
            <person name="Doyle S."/>
        </authorList>
    </citation>
    <scope>NUCLEOTIDE SEQUENCE [LARGE SCALE GENOMIC DNA]</scope>
    <source>
        <strain evidence="1 2">NCTC12020</strain>
    </source>
</reference>
<organism evidence="1 2">
    <name type="scientific">Veillonella criceti</name>
    <dbReference type="NCBI Taxonomy" id="103891"/>
    <lineage>
        <taxon>Bacteria</taxon>
        <taxon>Bacillati</taxon>
        <taxon>Bacillota</taxon>
        <taxon>Negativicutes</taxon>
        <taxon>Veillonellales</taxon>
        <taxon>Veillonellaceae</taxon>
        <taxon>Veillonella</taxon>
    </lineage>
</organism>
<evidence type="ECO:0000313" key="2">
    <source>
        <dbReference type="Proteomes" id="UP000255367"/>
    </source>
</evidence>